<dbReference type="NCBIfam" id="NF041681">
    <property type="entry name" value="HGxxPAAW"/>
    <property type="match status" value="1"/>
</dbReference>
<keyword evidence="1" id="KW-1133">Transmembrane helix</keyword>
<evidence type="ECO:0000313" key="3">
    <source>
        <dbReference type="Proteomes" id="UP000291933"/>
    </source>
</evidence>
<organism evidence="2 3">
    <name type="scientific">Propioniciclava tarda</name>
    <dbReference type="NCBI Taxonomy" id="433330"/>
    <lineage>
        <taxon>Bacteria</taxon>
        <taxon>Bacillati</taxon>
        <taxon>Actinomycetota</taxon>
        <taxon>Actinomycetes</taxon>
        <taxon>Propionibacteriales</taxon>
        <taxon>Propionibacteriaceae</taxon>
        <taxon>Propioniciclava</taxon>
    </lineage>
</organism>
<feature type="transmembrane region" description="Helical" evidence="1">
    <location>
        <begin position="27"/>
        <end position="49"/>
    </location>
</feature>
<dbReference type="OrthoDB" id="3872677at2"/>
<keyword evidence="1" id="KW-0812">Transmembrane</keyword>
<accession>A0A4V2JTF5</accession>
<dbReference type="RefSeq" id="WP_131170936.1">
    <property type="nucleotide sequence ID" value="NZ_FXTL01000002.1"/>
</dbReference>
<dbReference type="Pfam" id="PF20447">
    <property type="entry name" value="DUF6704"/>
    <property type="match status" value="1"/>
</dbReference>
<gene>
    <name evidence="2" type="ORF">ET996_02245</name>
</gene>
<name>A0A4V2JTF5_PROTD</name>
<dbReference type="AlphaFoldDB" id="A0A4V2JTF5"/>
<evidence type="ECO:0000256" key="1">
    <source>
        <dbReference type="SAM" id="Phobius"/>
    </source>
</evidence>
<sequence>MTHGTAHQSIDPVRSATQPLTHHGRTLAAWTGSVIALVGFVIAAVAFVLPGGINWTVMWIGLAIVALSAIVGLVLRNMGHGAKEN</sequence>
<keyword evidence="1" id="KW-0472">Membrane</keyword>
<proteinExistence type="predicted"/>
<dbReference type="Proteomes" id="UP000291933">
    <property type="component" value="Unassembled WGS sequence"/>
</dbReference>
<feature type="transmembrane region" description="Helical" evidence="1">
    <location>
        <begin position="55"/>
        <end position="75"/>
    </location>
</feature>
<dbReference type="InterPro" id="IPR046550">
    <property type="entry name" value="DUF6704"/>
</dbReference>
<comment type="caution">
    <text evidence="2">The sequence shown here is derived from an EMBL/GenBank/DDBJ whole genome shotgun (WGS) entry which is preliminary data.</text>
</comment>
<reference evidence="2 3" key="1">
    <citation type="submission" date="2019-01" db="EMBL/GenBank/DDBJ databases">
        <title>Lactibacter flavus gen. nov., sp. nov., a novel bacterium of the family Propionibacteriaceae isolated from raw milk and dairy products.</title>
        <authorList>
            <person name="Huptas C."/>
            <person name="Wenning M."/>
            <person name="Breitenwieser F."/>
            <person name="Doll E."/>
            <person name="Von Neubeck M."/>
            <person name="Busse H.-J."/>
            <person name="Scherer S."/>
        </authorList>
    </citation>
    <scope>NUCLEOTIDE SEQUENCE [LARGE SCALE GENOMIC DNA]</scope>
    <source>
        <strain evidence="2 3">DSM 22130</strain>
    </source>
</reference>
<protein>
    <submittedName>
        <fullName evidence="2">DUF202 domain-containing protein</fullName>
    </submittedName>
</protein>
<dbReference type="EMBL" id="SDMR01000002">
    <property type="protein sequence ID" value="TBT95821.1"/>
    <property type="molecule type" value="Genomic_DNA"/>
</dbReference>
<keyword evidence="3" id="KW-1185">Reference proteome</keyword>
<evidence type="ECO:0000313" key="2">
    <source>
        <dbReference type="EMBL" id="TBT95821.1"/>
    </source>
</evidence>